<evidence type="ECO:0000256" key="1">
    <source>
        <dbReference type="ARBA" id="ARBA00023235"/>
    </source>
</evidence>
<feature type="active site" description="Proton donor/acceptor" evidence="2">
    <location>
        <position position="283"/>
    </location>
</feature>
<evidence type="ECO:0000313" key="6">
    <source>
        <dbReference type="Proteomes" id="UP000256405"/>
    </source>
</evidence>
<name>A0A3E0E3V3_9BACT</name>
<dbReference type="PIRSF" id="PIRSF006241">
    <property type="entry name" value="HyI"/>
    <property type="match status" value="1"/>
</dbReference>
<dbReference type="PANTHER" id="PTHR43489">
    <property type="entry name" value="ISOMERASE"/>
    <property type="match status" value="1"/>
</dbReference>
<accession>A0A3E0E3V3</accession>
<feature type="chain" id="PRO_5017633595" evidence="3">
    <location>
        <begin position="25"/>
        <end position="307"/>
    </location>
</feature>
<dbReference type="OrthoDB" id="9786584at2"/>
<keyword evidence="3" id="KW-0732">Signal</keyword>
<dbReference type="SUPFAM" id="SSF51658">
    <property type="entry name" value="Xylose isomerase-like"/>
    <property type="match status" value="1"/>
</dbReference>
<evidence type="ECO:0000256" key="2">
    <source>
        <dbReference type="PIRSR" id="PIRSR006241-50"/>
    </source>
</evidence>
<dbReference type="Proteomes" id="UP000256405">
    <property type="component" value="Unassembled WGS sequence"/>
</dbReference>
<feature type="signal peptide" evidence="3">
    <location>
        <begin position="1"/>
        <end position="24"/>
    </location>
</feature>
<organism evidence="5 6">
    <name type="scientific">Algoriphagus antarcticus</name>
    <dbReference type="NCBI Taxonomy" id="238540"/>
    <lineage>
        <taxon>Bacteria</taxon>
        <taxon>Pseudomonadati</taxon>
        <taxon>Bacteroidota</taxon>
        <taxon>Cytophagia</taxon>
        <taxon>Cytophagales</taxon>
        <taxon>Cyclobacteriaceae</taxon>
        <taxon>Algoriphagus</taxon>
    </lineage>
</organism>
<evidence type="ECO:0000259" key="4">
    <source>
        <dbReference type="Pfam" id="PF01261"/>
    </source>
</evidence>
<feature type="domain" description="Xylose isomerase-like TIM barrel" evidence="4">
    <location>
        <begin position="68"/>
        <end position="302"/>
    </location>
</feature>
<dbReference type="InterPro" id="IPR013022">
    <property type="entry name" value="Xyl_isomerase-like_TIM-brl"/>
</dbReference>
<keyword evidence="6" id="KW-1185">Reference proteome</keyword>
<dbReference type="InterPro" id="IPR026040">
    <property type="entry name" value="HyI-like"/>
</dbReference>
<keyword evidence="5" id="KW-0670">Pyruvate</keyword>
<evidence type="ECO:0000256" key="3">
    <source>
        <dbReference type="SAM" id="SignalP"/>
    </source>
</evidence>
<dbReference type="AlphaFoldDB" id="A0A3E0E3V3"/>
<reference evidence="5 6" key="1">
    <citation type="submission" date="2018-08" db="EMBL/GenBank/DDBJ databases">
        <title>Genomic Encyclopedia of Archaeal and Bacterial Type Strains, Phase II (KMG-II): from individual species to whole genera.</title>
        <authorList>
            <person name="Goeker M."/>
        </authorList>
    </citation>
    <scope>NUCLEOTIDE SEQUENCE [LARGE SCALE GENOMIC DNA]</scope>
    <source>
        <strain evidence="5 6">DSM 15986</strain>
    </source>
</reference>
<dbReference type="EMBL" id="QUNF01000002">
    <property type="protein sequence ID" value="REG92881.1"/>
    <property type="molecule type" value="Genomic_DNA"/>
</dbReference>
<sequence>MERRTFFKNGMLTGAALISGATLADSFAESASPKLAEKFNMKFSPEFGIFSELSGKDPIDQIKWGYDQGFRAWESTGLRSRPVEEQERISAIIQQKGMEFGQFVGTMTFKDVTFAGRDADQREKVLSDVRSSVEVAKRMNTKFIHNVLGCTDIRLPWDFQMANAIELLKRIAEIYEPHGIVMVMESMNHRRDHPEMFLHTIPQAYALAKAVGSPSVKVLYDFYHVQIQEGNLLPTLDYAWDEIAYIQVGDTPGRAEPTSGEINYPNVLQHLHDKGYRGFVGLEHGISKPGKEGTLAALNAYRAIDPK</sequence>
<proteinExistence type="predicted"/>
<evidence type="ECO:0000313" key="5">
    <source>
        <dbReference type="EMBL" id="REG92881.1"/>
    </source>
</evidence>
<protein>
    <submittedName>
        <fullName evidence="5">Hydroxypyruvate isomerase</fullName>
    </submittedName>
</protein>
<dbReference type="InterPro" id="IPR050417">
    <property type="entry name" value="Sugar_Epim/Isomerase"/>
</dbReference>
<dbReference type="RefSeq" id="WP_086539732.1">
    <property type="nucleotide sequence ID" value="NZ_MSSW01000003.1"/>
</dbReference>
<gene>
    <name evidence="5" type="ORF">C8N25_102285</name>
</gene>
<dbReference type="GO" id="GO:0016853">
    <property type="term" value="F:isomerase activity"/>
    <property type="evidence" value="ECO:0007669"/>
    <property type="project" value="UniProtKB-KW"/>
</dbReference>
<dbReference type="Pfam" id="PF01261">
    <property type="entry name" value="AP_endonuc_2"/>
    <property type="match status" value="1"/>
</dbReference>
<dbReference type="InterPro" id="IPR036237">
    <property type="entry name" value="Xyl_isomerase-like_sf"/>
</dbReference>
<comment type="caution">
    <text evidence="5">The sequence shown here is derived from an EMBL/GenBank/DDBJ whole genome shotgun (WGS) entry which is preliminary data.</text>
</comment>
<feature type="active site" description="Proton donor/acceptor" evidence="2">
    <location>
        <position position="185"/>
    </location>
</feature>
<dbReference type="Gene3D" id="3.20.20.150">
    <property type="entry name" value="Divalent-metal-dependent TIM barrel enzymes"/>
    <property type="match status" value="1"/>
</dbReference>
<keyword evidence="1 5" id="KW-0413">Isomerase</keyword>